<dbReference type="InterPro" id="IPR006619">
    <property type="entry name" value="PGRP_domain_met/bac"/>
</dbReference>
<dbReference type="CDD" id="cd06583">
    <property type="entry name" value="PGRP"/>
    <property type="match status" value="1"/>
</dbReference>
<dbReference type="SUPFAM" id="SSF55846">
    <property type="entry name" value="N-acetylmuramoyl-L-alanine amidase-like"/>
    <property type="match status" value="1"/>
</dbReference>
<dbReference type="AlphaFoldDB" id="A0A2N1UNI4"/>
<comment type="similarity">
    <text evidence="1">Belongs to the N-acetylmuramoyl-L-alanine amidase 2 family.</text>
</comment>
<comment type="caution">
    <text evidence="4">The sequence shown here is derived from an EMBL/GenBank/DDBJ whole genome shotgun (WGS) entry which is preliminary data.</text>
</comment>
<dbReference type="InterPro" id="IPR015510">
    <property type="entry name" value="PGRP"/>
</dbReference>
<dbReference type="SMART" id="SM00701">
    <property type="entry name" value="PGRP"/>
    <property type="match status" value="1"/>
</dbReference>
<evidence type="ECO:0000259" key="2">
    <source>
        <dbReference type="SMART" id="SM00644"/>
    </source>
</evidence>
<dbReference type="Proteomes" id="UP000233414">
    <property type="component" value="Unassembled WGS sequence"/>
</dbReference>
<feature type="domain" description="Peptidoglycan recognition protein family" evidence="3">
    <location>
        <begin position="1"/>
        <end position="123"/>
    </location>
</feature>
<evidence type="ECO:0008006" key="6">
    <source>
        <dbReference type="Google" id="ProtNLM"/>
    </source>
</evidence>
<dbReference type="EMBL" id="PGYQ01000006">
    <property type="protein sequence ID" value="PKL72389.1"/>
    <property type="molecule type" value="Genomic_DNA"/>
</dbReference>
<evidence type="ECO:0000259" key="3">
    <source>
        <dbReference type="SMART" id="SM00701"/>
    </source>
</evidence>
<evidence type="ECO:0000313" key="5">
    <source>
        <dbReference type="Proteomes" id="UP000233414"/>
    </source>
</evidence>
<name>A0A2N1UNI4_9BACT</name>
<dbReference type="SMART" id="SM00644">
    <property type="entry name" value="Ami_2"/>
    <property type="match status" value="1"/>
</dbReference>
<dbReference type="GO" id="GO:0008745">
    <property type="term" value="F:N-acetylmuramoyl-L-alanine amidase activity"/>
    <property type="evidence" value="ECO:0007669"/>
    <property type="project" value="InterPro"/>
</dbReference>
<dbReference type="GO" id="GO:0008270">
    <property type="term" value="F:zinc ion binding"/>
    <property type="evidence" value="ECO:0007669"/>
    <property type="project" value="InterPro"/>
</dbReference>
<dbReference type="InterPro" id="IPR002502">
    <property type="entry name" value="Amidase_domain"/>
</dbReference>
<evidence type="ECO:0000313" key="4">
    <source>
        <dbReference type="EMBL" id="PKL72389.1"/>
    </source>
</evidence>
<organism evidence="4 5">
    <name type="scientific">Candidatus Kuenenbacteria bacterium HGW-Kuenenbacteria-1</name>
    <dbReference type="NCBI Taxonomy" id="2013812"/>
    <lineage>
        <taxon>Bacteria</taxon>
        <taxon>Candidatus Kueneniibacteriota</taxon>
    </lineage>
</organism>
<reference evidence="4 5" key="1">
    <citation type="journal article" date="2017" name="ISME J.">
        <title>Potential for microbial H2 and metal transformations associated with novel bacteria and archaea in deep terrestrial subsurface sediments.</title>
        <authorList>
            <person name="Hernsdorf A.W."/>
            <person name="Amano Y."/>
            <person name="Miyakawa K."/>
            <person name="Ise K."/>
            <person name="Suzuki Y."/>
            <person name="Anantharaman K."/>
            <person name="Probst A."/>
            <person name="Burstein D."/>
            <person name="Thomas B.C."/>
            <person name="Banfield J.F."/>
        </authorList>
    </citation>
    <scope>NUCLEOTIDE SEQUENCE [LARGE SCALE GENOMIC DNA]</scope>
    <source>
        <strain evidence="4">HGW-Kuenenbacteria-1</strain>
    </source>
</reference>
<gene>
    <name evidence="4" type="ORF">CVV26_01845</name>
</gene>
<sequence length="145" mass="16482">MKTNSFIIIHHSATTRDGTTLNAINRFHQKKFNYRSSLGWYVGYHYFIAGNGIVRQVRRDEEYGVHCRASKMNSQSIGICLAGNFEIEKPSEKQLESLKKILESLKKSYGIKNNDILGHCEVIGAITACPGKNLLEWVNKYKTIS</sequence>
<protein>
    <recommendedName>
        <fullName evidence="6">N-acetylmuramoyl-L-alanine amidase</fullName>
    </recommendedName>
</protein>
<feature type="domain" description="N-acetylmuramoyl-L-alanine amidase" evidence="2">
    <location>
        <begin position="1"/>
        <end position="131"/>
    </location>
</feature>
<evidence type="ECO:0000256" key="1">
    <source>
        <dbReference type="ARBA" id="ARBA00007553"/>
    </source>
</evidence>
<dbReference type="InterPro" id="IPR036505">
    <property type="entry name" value="Amidase/PGRP_sf"/>
</dbReference>
<accession>A0A2N1UNI4</accession>
<dbReference type="Gene3D" id="3.40.80.10">
    <property type="entry name" value="Peptidoglycan recognition protein-like"/>
    <property type="match status" value="1"/>
</dbReference>
<proteinExistence type="inferred from homology"/>
<dbReference type="Pfam" id="PF01510">
    <property type="entry name" value="Amidase_2"/>
    <property type="match status" value="1"/>
</dbReference>
<dbReference type="GO" id="GO:0009253">
    <property type="term" value="P:peptidoglycan catabolic process"/>
    <property type="evidence" value="ECO:0007669"/>
    <property type="project" value="InterPro"/>
</dbReference>
<dbReference type="PANTHER" id="PTHR11022">
    <property type="entry name" value="PEPTIDOGLYCAN RECOGNITION PROTEIN"/>
    <property type="match status" value="1"/>
</dbReference>
<dbReference type="PANTHER" id="PTHR11022:SF41">
    <property type="entry name" value="PEPTIDOGLYCAN-RECOGNITION PROTEIN LC-RELATED"/>
    <property type="match status" value="1"/>
</dbReference>